<sequence length="156" mass="17078">MIPTGGPANALRTARGVRPYTNPTEPWAGHTVITTWDFSYDVPRMLSPLVHPVGVMQEPFDPDHPPMEEWEGSDKMAWYWLNMAGEENPGGVIYVSFGSEALPDPAIVKRLLRGIAHCARATRAAVLFALHPALREHLGADVVGPGKLPESVTIME</sequence>
<dbReference type="SUPFAM" id="SSF53756">
    <property type="entry name" value="UDP-Glycosyltransferase/glycogen phosphorylase"/>
    <property type="match status" value="1"/>
</dbReference>
<organism evidence="2">
    <name type="scientific">Chlamydomonas leiostraca</name>
    <dbReference type="NCBI Taxonomy" id="1034604"/>
    <lineage>
        <taxon>Eukaryota</taxon>
        <taxon>Viridiplantae</taxon>
        <taxon>Chlorophyta</taxon>
        <taxon>core chlorophytes</taxon>
        <taxon>Chlorophyceae</taxon>
        <taxon>CS clade</taxon>
        <taxon>Chlamydomonadales</taxon>
        <taxon>Chlamydomonadaceae</taxon>
        <taxon>Chlamydomonas</taxon>
    </lineage>
</organism>
<gene>
    <name evidence="2" type="ORF">CLEI1391_LOCUS13083</name>
</gene>
<reference evidence="2" key="1">
    <citation type="submission" date="2021-01" db="EMBL/GenBank/DDBJ databases">
        <authorList>
            <person name="Corre E."/>
            <person name="Pelletier E."/>
            <person name="Niang G."/>
            <person name="Scheremetjew M."/>
            <person name="Finn R."/>
            <person name="Kale V."/>
            <person name="Holt S."/>
            <person name="Cochrane G."/>
            <person name="Meng A."/>
            <person name="Brown T."/>
            <person name="Cohen L."/>
        </authorList>
    </citation>
    <scope>NUCLEOTIDE SEQUENCE</scope>
    <source>
        <strain evidence="2">SAG 11-49</strain>
    </source>
</reference>
<feature type="region of interest" description="Disordered" evidence="1">
    <location>
        <begin position="1"/>
        <end position="20"/>
    </location>
</feature>
<accession>A0A7S0RTC9</accession>
<name>A0A7S0RTC9_9CHLO</name>
<evidence type="ECO:0000256" key="1">
    <source>
        <dbReference type="SAM" id="MobiDB-lite"/>
    </source>
</evidence>
<proteinExistence type="predicted"/>
<protein>
    <recommendedName>
        <fullName evidence="3">Glycosyltransferase</fullName>
    </recommendedName>
</protein>
<dbReference type="AlphaFoldDB" id="A0A7S0RTC9"/>
<dbReference type="EMBL" id="HBFB01023173">
    <property type="protein sequence ID" value="CAD8686759.1"/>
    <property type="molecule type" value="Transcribed_RNA"/>
</dbReference>
<evidence type="ECO:0000313" key="2">
    <source>
        <dbReference type="EMBL" id="CAD8686759.1"/>
    </source>
</evidence>
<evidence type="ECO:0008006" key="3">
    <source>
        <dbReference type="Google" id="ProtNLM"/>
    </source>
</evidence>